<keyword evidence="2" id="KW-1185">Reference proteome</keyword>
<evidence type="ECO:0000313" key="2">
    <source>
        <dbReference type="Proteomes" id="UP000199645"/>
    </source>
</evidence>
<dbReference type="RefSeq" id="WP_093615132.1">
    <property type="nucleotide sequence ID" value="NZ_BOMT01000023.1"/>
</dbReference>
<evidence type="ECO:0000313" key="1">
    <source>
        <dbReference type="EMBL" id="SFF12173.1"/>
    </source>
</evidence>
<dbReference type="Proteomes" id="UP000199645">
    <property type="component" value="Unassembled WGS sequence"/>
</dbReference>
<gene>
    <name evidence="1" type="ORF">SAMN05421541_106195</name>
</gene>
<name>A0A1I2G4Y3_9ACTN</name>
<proteinExistence type="predicted"/>
<dbReference type="OrthoDB" id="9763697at2"/>
<dbReference type="EMBL" id="FONV01000006">
    <property type="protein sequence ID" value="SFF12173.1"/>
    <property type="molecule type" value="Genomic_DNA"/>
</dbReference>
<organism evidence="1 2">
    <name type="scientific">Actinoplanes philippinensis</name>
    <dbReference type="NCBI Taxonomy" id="35752"/>
    <lineage>
        <taxon>Bacteria</taxon>
        <taxon>Bacillati</taxon>
        <taxon>Actinomycetota</taxon>
        <taxon>Actinomycetes</taxon>
        <taxon>Micromonosporales</taxon>
        <taxon>Micromonosporaceae</taxon>
        <taxon>Actinoplanes</taxon>
    </lineage>
</organism>
<dbReference type="AlphaFoldDB" id="A0A1I2G4Y3"/>
<accession>A0A1I2G4Y3</accession>
<reference evidence="1 2" key="1">
    <citation type="submission" date="2016-10" db="EMBL/GenBank/DDBJ databases">
        <authorList>
            <person name="de Groot N.N."/>
        </authorList>
    </citation>
    <scope>NUCLEOTIDE SEQUENCE [LARGE SCALE GENOMIC DNA]</scope>
    <source>
        <strain evidence="1 2">DSM 43019</strain>
    </source>
</reference>
<protein>
    <submittedName>
        <fullName evidence="1">Uncharacterized protein</fullName>
    </submittedName>
</protein>
<dbReference type="STRING" id="35752.SAMN05421541_106195"/>
<sequence>MLSTIPGPQRLDRVRDLLETGADDVLATELIALGAANEDSWRYDDAMVLRHLEALPARRRHTLILAIGDRATAPAAVCELQRVIARNLTPDEMPWPVARHLIDAACAQITGLGPDLDVLAAVAERETGTVPPGLIAVMRRTAHYGHPPALLRPWIAKADGLLNAGEPWAEAADADPGARPMLVHALRVTGSRPLVRWSREARALDLPAGWRQRVHDWFALVPLPRTIGLCRFDYFDADELIDSYNASALRGLLFLLAVTDPVPADAAAVGALAEYAAVKVRGQGSRDTVVANAAILTLELLGTQQSLDELERLRAARLPAGMIARVIKAAARCRAVLSHV</sequence>